<dbReference type="RefSeq" id="WP_238289781.1">
    <property type="nucleotide sequence ID" value="NZ_BPQS01000017.1"/>
</dbReference>
<gene>
    <name evidence="1" type="ORF">QWZ18_05835</name>
</gene>
<keyword evidence="2" id="KW-1185">Reference proteome</keyword>
<proteinExistence type="predicted"/>
<evidence type="ECO:0000313" key="1">
    <source>
        <dbReference type="EMBL" id="MDN3570145.1"/>
    </source>
</evidence>
<accession>A0ABT8AKG6</accession>
<dbReference type="Proteomes" id="UP001244297">
    <property type="component" value="Unassembled WGS sequence"/>
</dbReference>
<sequence>MGGTSASSRFNTRSAIRRPVCTVPIYPCPLYVAHQALSGFHWQKGRLIIDVRCQAPPPNLMLTFFTADSISVSSVRYGIAANLLDSEKDSSRAMIVSTLAD</sequence>
<reference evidence="2" key="1">
    <citation type="journal article" date="2019" name="Int. J. Syst. Evol. Microbiol.">
        <title>The Global Catalogue of Microorganisms (GCM) 10K type strain sequencing project: providing services to taxonomists for standard genome sequencing and annotation.</title>
        <authorList>
            <consortium name="The Broad Institute Genomics Platform"/>
            <consortium name="The Broad Institute Genome Sequencing Center for Infectious Disease"/>
            <person name="Wu L."/>
            <person name="Ma J."/>
        </authorList>
    </citation>
    <scope>NUCLEOTIDE SEQUENCE [LARGE SCALE GENOMIC DNA]</scope>
    <source>
        <strain evidence="2">CECT 7806</strain>
    </source>
</reference>
<comment type="caution">
    <text evidence="1">The sequence shown here is derived from an EMBL/GenBank/DDBJ whole genome shotgun (WGS) entry which is preliminary data.</text>
</comment>
<dbReference type="EMBL" id="JAUFPT010000016">
    <property type="protein sequence ID" value="MDN3570145.1"/>
    <property type="molecule type" value="Genomic_DNA"/>
</dbReference>
<organism evidence="1 2">
    <name type="scientific">Methylobacterium longum</name>
    <dbReference type="NCBI Taxonomy" id="767694"/>
    <lineage>
        <taxon>Bacteria</taxon>
        <taxon>Pseudomonadati</taxon>
        <taxon>Pseudomonadota</taxon>
        <taxon>Alphaproteobacteria</taxon>
        <taxon>Hyphomicrobiales</taxon>
        <taxon>Methylobacteriaceae</taxon>
        <taxon>Methylobacterium</taxon>
    </lineage>
</organism>
<name>A0ABT8AKG6_9HYPH</name>
<protein>
    <submittedName>
        <fullName evidence="1">Uncharacterized protein</fullName>
    </submittedName>
</protein>
<evidence type="ECO:0000313" key="2">
    <source>
        <dbReference type="Proteomes" id="UP001244297"/>
    </source>
</evidence>